<dbReference type="STRING" id="1499688.BN000_05466"/>
<feature type="transmembrane region" description="Helical" evidence="1">
    <location>
        <begin position="121"/>
        <end position="143"/>
    </location>
</feature>
<feature type="transmembrane region" description="Helical" evidence="1">
    <location>
        <begin position="149"/>
        <end position="173"/>
    </location>
</feature>
<dbReference type="AlphaFoldDB" id="A0A0U1P5Q6"/>
<name>A0A0U1P5Q6_9BACI</name>
<organism evidence="2 3">
    <name type="scientific">Neobacillus massiliamazoniensis</name>
    <dbReference type="NCBI Taxonomy" id="1499688"/>
    <lineage>
        <taxon>Bacteria</taxon>
        <taxon>Bacillati</taxon>
        <taxon>Bacillota</taxon>
        <taxon>Bacilli</taxon>
        <taxon>Bacillales</taxon>
        <taxon>Bacillaceae</taxon>
        <taxon>Neobacillus</taxon>
    </lineage>
</organism>
<evidence type="ECO:0000313" key="3">
    <source>
        <dbReference type="Proteomes" id="UP000199087"/>
    </source>
</evidence>
<keyword evidence="1" id="KW-1133">Transmembrane helix</keyword>
<keyword evidence="1" id="KW-0812">Transmembrane</keyword>
<dbReference type="Pfam" id="PF09578">
    <property type="entry name" value="Spore_YabQ"/>
    <property type="match status" value="1"/>
</dbReference>
<dbReference type="Proteomes" id="UP000199087">
    <property type="component" value="Unassembled WGS sequence"/>
</dbReference>
<protein>
    <submittedName>
        <fullName evidence="2">Spore cortex biosynthesis protein</fullName>
    </submittedName>
</protein>
<evidence type="ECO:0000313" key="2">
    <source>
        <dbReference type="EMBL" id="CRK85372.1"/>
    </source>
</evidence>
<feature type="transmembrane region" description="Helical" evidence="1">
    <location>
        <begin position="90"/>
        <end position="109"/>
    </location>
</feature>
<reference evidence="3" key="1">
    <citation type="submission" date="2015-05" db="EMBL/GenBank/DDBJ databases">
        <authorList>
            <person name="Urmite Genomes"/>
        </authorList>
    </citation>
    <scope>NUCLEOTIDE SEQUENCE [LARGE SCALE GENOMIC DNA]</scope>
    <source>
        <strain evidence="3">LF1</strain>
    </source>
</reference>
<evidence type="ECO:0000256" key="1">
    <source>
        <dbReference type="SAM" id="Phobius"/>
    </source>
</evidence>
<dbReference type="RefSeq" id="WP_090640466.1">
    <property type="nucleotide sequence ID" value="NZ_CVRB01000009.1"/>
</dbReference>
<dbReference type="NCBIfam" id="TIGR02893">
    <property type="entry name" value="spore_yabQ"/>
    <property type="match status" value="1"/>
</dbReference>
<accession>A0A0U1P5Q6</accession>
<feature type="transmembrane region" description="Helical" evidence="1">
    <location>
        <begin position="37"/>
        <end position="61"/>
    </location>
</feature>
<sequence>MTLSTQFLTMLSMVGMGSAFGAMFDTYQRFLNRPQRKYWIVFVNDVLFWILQAVLIFYTLFLVNNGELRFYIFVALLCGFAAYQSLFKRIYLRFLEILIYSVLTICRFIKSTFQILVYKPIVGLIHLVLFIALFLGRGIYTLVKFVLKVLFTVVKFCIFIPFKKIFLILWDLLPKGLKKNVEKLYNKTAGNFKEIKNYCSKWFHKWKKRKK</sequence>
<dbReference type="OrthoDB" id="1653819at2"/>
<proteinExistence type="predicted"/>
<feature type="transmembrane region" description="Helical" evidence="1">
    <location>
        <begin position="68"/>
        <end position="84"/>
    </location>
</feature>
<dbReference type="EMBL" id="CVRB01000009">
    <property type="protein sequence ID" value="CRK85372.1"/>
    <property type="molecule type" value="Genomic_DNA"/>
</dbReference>
<keyword evidence="1" id="KW-0472">Membrane</keyword>
<gene>
    <name evidence="2" type="ORF">BN000_05466</name>
</gene>
<keyword evidence="3" id="KW-1185">Reference proteome</keyword>
<dbReference type="InterPro" id="IPR019074">
    <property type="entry name" value="YabQ"/>
</dbReference>